<sequence length="283" mass="33012">MTAGISNMPTLHEREWLMQDVHPHKSGFTPRPIEKLATKRKPHNTVDIECSHFLRCNRKSVVHQHPTVEFQLWQEAGKHDPPFPKRPDPSYNSNVWRNFRRSYGIHATAEGRKISDVIAAMYPLNIPTPSKVGDYTFEKYIRETSLFRDEKNKALAIKQTQSDAEEFRRLKYRTEARNPPVDQAGNILPPENYKHYAHRFVPVASPPPTPPPPGQKTDMFGQRYVPKSQPHLWKLSYKLNHPEYRRLQEEITKRRKMAQEREKLKVSRVMPSPVSFEGISGME</sequence>
<dbReference type="EMBL" id="JACVVK020000175">
    <property type="protein sequence ID" value="KAK7486671.1"/>
    <property type="molecule type" value="Genomic_DNA"/>
</dbReference>
<dbReference type="Pfam" id="PF15046">
    <property type="entry name" value="DUF4532"/>
    <property type="match status" value="1"/>
</dbReference>
<organism evidence="1 2">
    <name type="scientific">Batillaria attramentaria</name>
    <dbReference type="NCBI Taxonomy" id="370345"/>
    <lineage>
        <taxon>Eukaryota</taxon>
        <taxon>Metazoa</taxon>
        <taxon>Spiralia</taxon>
        <taxon>Lophotrochozoa</taxon>
        <taxon>Mollusca</taxon>
        <taxon>Gastropoda</taxon>
        <taxon>Caenogastropoda</taxon>
        <taxon>Sorbeoconcha</taxon>
        <taxon>Cerithioidea</taxon>
        <taxon>Batillariidae</taxon>
        <taxon>Batillaria</taxon>
    </lineage>
</organism>
<keyword evidence="2" id="KW-1185">Reference proteome</keyword>
<gene>
    <name evidence="1" type="ORF">BaRGS_00022072</name>
</gene>
<evidence type="ECO:0000313" key="1">
    <source>
        <dbReference type="EMBL" id="KAK7486671.1"/>
    </source>
</evidence>
<dbReference type="PANTHER" id="PTHR35156:SF1">
    <property type="entry name" value="TESTIS-EXPRESSED PROTEIN 52"/>
    <property type="match status" value="1"/>
</dbReference>
<dbReference type="InterPro" id="IPR029206">
    <property type="entry name" value="DUF4532"/>
</dbReference>
<dbReference type="AlphaFoldDB" id="A0ABD0KHK5"/>
<dbReference type="Proteomes" id="UP001519460">
    <property type="component" value="Unassembled WGS sequence"/>
</dbReference>
<dbReference type="PANTHER" id="PTHR35156">
    <property type="entry name" value="TESTIS-EXPRESSED PROTEIN 52"/>
    <property type="match status" value="1"/>
</dbReference>
<proteinExistence type="predicted"/>
<protein>
    <submittedName>
        <fullName evidence="1">Uncharacterized protein</fullName>
    </submittedName>
</protein>
<evidence type="ECO:0000313" key="2">
    <source>
        <dbReference type="Proteomes" id="UP001519460"/>
    </source>
</evidence>
<comment type="caution">
    <text evidence="1">The sequence shown here is derived from an EMBL/GenBank/DDBJ whole genome shotgun (WGS) entry which is preliminary data.</text>
</comment>
<accession>A0ABD0KHK5</accession>
<name>A0ABD0KHK5_9CAEN</name>
<reference evidence="1 2" key="1">
    <citation type="journal article" date="2023" name="Sci. Data">
        <title>Genome assembly of the Korean intertidal mud-creeper Batillaria attramentaria.</title>
        <authorList>
            <person name="Patra A.K."/>
            <person name="Ho P.T."/>
            <person name="Jun S."/>
            <person name="Lee S.J."/>
            <person name="Kim Y."/>
            <person name="Won Y.J."/>
        </authorList>
    </citation>
    <scope>NUCLEOTIDE SEQUENCE [LARGE SCALE GENOMIC DNA]</scope>
    <source>
        <strain evidence="1">Wonlab-2016</strain>
    </source>
</reference>